<protein>
    <recommendedName>
        <fullName evidence="5">RQC P-site tRNA stabilizing factor</fullName>
        <shortName evidence="5">RqcP</shortName>
    </recommendedName>
    <alternativeName>
        <fullName evidence="5">Ribosome-associated protein quality control protein P</fullName>
    </alternativeName>
</protein>
<keyword evidence="8" id="KW-1185">Reference proteome</keyword>
<evidence type="ECO:0000313" key="8">
    <source>
        <dbReference type="Proteomes" id="UP001597079"/>
    </source>
</evidence>
<dbReference type="Proteomes" id="UP001597079">
    <property type="component" value="Unassembled WGS sequence"/>
</dbReference>
<dbReference type="RefSeq" id="WP_377941068.1">
    <property type="nucleotide sequence ID" value="NZ_JBHUCX010000008.1"/>
</dbReference>
<organism evidence="7 8">
    <name type="scientific">Alicyclobacillus fodiniaquatilis</name>
    <dbReference type="NCBI Taxonomy" id="1661150"/>
    <lineage>
        <taxon>Bacteria</taxon>
        <taxon>Bacillati</taxon>
        <taxon>Bacillota</taxon>
        <taxon>Bacilli</taxon>
        <taxon>Bacillales</taxon>
        <taxon>Alicyclobacillaceae</taxon>
        <taxon>Alicyclobacillus</taxon>
    </lineage>
</organism>
<evidence type="ECO:0000256" key="4">
    <source>
        <dbReference type="ARBA" id="ARBA00022917"/>
    </source>
</evidence>
<dbReference type="PIRSF" id="PIRSF038881">
    <property type="entry name" value="RNAbp_HP1423"/>
    <property type="match status" value="1"/>
</dbReference>
<proteinExistence type="inferred from homology"/>
<evidence type="ECO:0000256" key="2">
    <source>
        <dbReference type="ARBA" id="ARBA00022730"/>
    </source>
</evidence>
<evidence type="ECO:0000259" key="6">
    <source>
        <dbReference type="SMART" id="SM00363"/>
    </source>
</evidence>
<dbReference type="EMBL" id="JBHUCX010000008">
    <property type="protein sequence ID" value="MFD1673611.1"/>
    <property type="molecule type" value="Genomic_DNA"/>
</dbReference>
<sequence length="97" mass="11099">MRLDKFLKVSRLIKRRTLAKQICDAGRVSVNERTAKASTDVQVGDILAVRYGNKTVTVEVRKLAEHPRRDEALELYHVISTVSRQDVEVEYVDDEEA</sequence>
<evidence type="ECO:0000313" key="7">
    <source>
        <dbReference type="EMBL" id="MFD1673611.1"/>
    </source>
</evidence>
<comment type="subunit">
    <text evidence="5">Associates with stalled 50S ribosomal subunits. Binds to RqcH, 23S rRNA and the P-site tRNA. Does not require RqcH for association with 50S subunits.</text>
</comment>
<comment type="similarity">
    <text evidence="5">Belongs to the RqcP family.</text>
</comment>
<keyword evidence="3 5" id="KW-0694">RNA-binding</keyword>
<evidence type="ECO:0000256" key="5">
    <source>
        <dbReference type="HAMAP-Rule" id="MF_00871"/>
    </source>
</evidence>
<dbReference type="InterPro" id="IPR025490">
    <property type="entry name" value="RqcP"/>
</dbReference>
<dbReference type="Gene3D" id="3.10.290.10">
    <property type="entry name" value="RNA-binding S4 domain"/>
    <property type="match status" value="1"/>
</dbReference>
<dbReference type="CDD" id="cd00165">
    <property type="entry name" value="S4"/>
    <property type="match status" value="1"/>
</dbReference>
<keyword evidence="4 5" id="KW-0648">Protein biosynthesis</keyword>
<comment type="function">
    <text evidence="5">Key component of the ribosome quality control system (RQC), a ribosome-associated complex that mediates the extraction of incompletely synthesized nascent chains from stalled ribosomes and their subsequent degradation. RqcH recruits Ala-charged tRNA, and with RqcP directs the elongation of stalled nascent chains on 50S ribosomal subunits, leading to non-templated C-terminal alanine extensions (Ala tail). The Ala tail promotes nascent chain degradation. RqcP is associated with the translocation-like movement of the peptidyl-tRNA from the A-site into the P-site.</text>
</comment>
<accession>A0ABW4JDB4</accession>
<dbReference type="Pfam" id="PF01479">
    <property type="entry name" value="S4"/>
    <property type="match status" value="1"/>
</dbReference>
<reference evidence="8" key="1">
    <citation type="journal article" date="2019" name="Int. J. Syst. Evol. Microbiol.">
        <title>The Global Catalogue of Microorganisms (GCM) 10K type strain sequencing project: providing services to taxonomists for standard genome sequencing and annotation.</title>
        <authorList>
            <consortium name="The Broad Institute Genomics Platform"/>
            <consortium name="The Broad Institute Genome Sequencing Center for Infectious Disease"/>
            <person name="Wu L."/>
            <person name="Ma J."/>
        </authorList>
    </citation>
    <scope>NUCLEOTIDE SEQUENCE [LARGE SCALE GENOMIC DNA]</scope>
    <source>
        <strain evidence="8">CGMCC 1.12286</strain>
    </source>
</reference>
<comment type="caution">
    <text evidence="7">The sequence shown here is derived from an EMBL/GenBank/DDBJ whole genome shotgun (WGS) entry which is preliminary data.</text>
</comment>
<dbReference type="InterPro" id="IPR002942">
    <property type="entry name" value="S4_RNA-bd"/>
</dbReference>
<evidence type="ECO:0000256" key="3">
    <source>
        <dbReference type="ARBA" id="ARBA00022884"/>
    </source>
</evidence>
<dbReference type="PROSITE" id="PS50889">
    <property type="entry name" value="S4"/>
    <property type="match status" value="1"/>
</dbReference>
<dbReference type="InterPro" id="IPR036986">
    <property type="entry name" value="S4_RNA-bd_sf"/>
</dbReference>
<dbReference type="SMART" id="SM00363">
    <property type="entry name" value="S4"/>
    <property type="match status" value="1"/>
</dbReference>
<name>A0ABW4JDB4_9BACL</name>
<dbReference type="SUPFAM" id="SSF55174">
    <property type="entry name" value="Alpha-L RNA-binding motif"/>
    <property type="match status" value="1"/>
</dbReference>
<evidence type="ECO:0000256" key="1">
    <source>
        <dbReference type="ARBA" id="ARBA00022555"/>
    </source>
</evidence>
<feature type="domain" description="RNA-binding S4" evidence="6">
    <location>
        <begin position="1"/>
        <end position="64"/>
    </location>
</feature>
<keyword evidence="2 5" id="KW-0699">rRNA-binding</keyword>
<dbReference type="HAMAP" id="MF_00871">
    <property type="entry name" value="RqcP"/>
    <property type="match status" value="1"/>
</dbReference>
<gene>
    <name evidence="5" type="primary">rqcP</name>
    <name evidence="7" type="ORF">ACFSB2_02665</name>
</gene>
<keyword evidence="1 5" id="KW-0820">tRNA-binding</keyword>